<evidence type="ECO:0000259" key="10">
    <source>
        <dbReference type="Pfam" id="PF04963"/>
    </source>
</evidence>
<dbReference type="PROSITE" id="PS50044">
    <property type="entry name" value="SIGMA54_3"/>
    <property type="match status" value="1"/>
</dbReference>
<dbReference type="Gene3D" id="1.10.10.1330">
    <property type="entry name" value="RNA polymerase sigma-54 factor, core-binding domain"/>
    <property type="match status" value="1"/>
</dbReference>
<evidence type="ECO:0000256" key="8">
    <source>
        <dbReference type="ARBA" id="ARBA00023163"/>
    </source>
</evidence>
<accession>A0A3B1DMT0</accession>
<dbReference type="GO" id="GO:0016987">
    <property type="term" value="F:sigma factor activity"/>
    <property type="evidence" value="ECO:0007669"/>
    <property type="project" value="UniProtKB-KW"/>
</dbReference>
<dbReference type="GO" id="GO:0016779">
    <property type="term" value="F:nucleotidyltransferase activity"/>
    <property type="evidence" value="ECO:0007669"/>
    <property type="project" value="UniProtKB-KW"/>
</dbReference>
<name>A0A3B1DMT0_9ZZZZ</name>
<dbReference type="Pfam" id="PF04963">
    <property type="entry name" value="Sigma54_CBD"/>
    <property type="match status" value="1"/>
</dbReference>
<gene>
    <name evidence="11" type="ORF">MNBD_UNCLBAC01-898</name>
</gene>
<dbReference type="PRINTS" id="PR00045">
    <property type="entry name" value="SIGMA54FCT"/>
</dbReference>
<dbReference type="InterPro" id="IPR038709">
    <property type="entry name" value="RpoN_core-bd_sf"/>
</dbReference>
<evidence type="ECO:0000256" key="3">
    <source>
        <dbReference type="ARBA" id="ARBA00022679"/>
    </source>
</evidence>
<proteinExistence type="inferred from homology"/>
<evidence type="ECO:0000256" key="6">
    <source>
        <dbReference type="ARBA" id="ARBA00023082"/>
    </source>
</evidence>
<dbReference type="Gene3D" id="1.10.10.60">
    <property type="entry name" value="Homeodomain-like"/>
    <property type="match status" value="1"/>
</dbReference>
<dbReference type="InterPro" id="IPR000394">
    <property type="entry name" value="RNA_pol_sigma_54"/>
</dbReference>
<dbReference type="GO" id="GO:0001216">
    <property type="term" value="F:DNA-binding transcription activator activity"/>
    <property type="evidence" value="ECO:0007669"/>
    <property type="project" value="InterPro"/>
</dbReference>
<sequence length="460" mass="53175">MSLKLSPIQIQKQTLSPVMQQSIEVLLLPLGELDMAIENELQENPLLEVDEQKTELERRQMEMLVEQNFKRIMNDPMTASSNYESGEDDEKTEAKQITRLPSLEDYLLKQMRLEIADPEELKIGELILGNIDEAGYLSCSCEEIADVLGWEDVEPVAYILKIIQNFDPLGIGARNLKECLLIQASAYFPNDSLLIKKIINNHLEKLGSKRFTDIANKLKVSVDDIKLAAKKIATFEPRPARKFRQGPANIYVKPDVTVRKDDQDNFYVQINKENVPYLRISQVYQNMLKQGNRSEQEIEFIKEKIKNALTFIRSVEQRHQTVERIAQYILDYQKDFFKYGPSALKPMRLKDVAQVVDRNESTVSRAVNKKYIDTPQGLYSMRFFFGNAIVQDVENKESTVSSRSIKEEIKDLVEEENKIKPLSDQAIQEHFKKKGMKIARRTINKYRQALNILPAHMRKS</sequence>
<dbReference type="PIRSF" id="PIRSF000774">
    <property type="entry name" value="RpoN"/>
    <property type="match status" value="1"/>
</dbReference>
<keyword evidence="6" id="KW-0731">Sigma factor</keyword>
<evidence type="ECO:0000256" key="2">
    <source>
        <dbReference type="ARBA" id="ARBA00022478"/>
    </source>
</evidence>
<keyword evidence="7" id="KW-0238">DNA-binding</keyword>
<dbReference type="GO" id="GO:0000428">
    <property type="term" value="C:DNA-directed RNA polymerase complex"/>
    <property type="evidence" value="ECO:0007669"/>
    <property type="project" value="UniProtKB-KW"/>
</dbReference>
<reference evidence="11" key="1">
    <citation type="submission" date="2018-06" db="EMBL/GenBank/DDBJ databases">
        <authorList>
            <person name="Zhirakovskaya E."/>
        </authorList>
    </citation>
    <scope>NUCLEOTIDE SEQUENCE</scope>
</reference>
<dbReference type="Pfam" id="PF04552">
    <property type="entry name" value="Sigma54_DBD"/>
    <property type="match status" value="1"/>
</dbReference>
<dbReference type="InterPro" id="IPR007634">
    <property type="entry name" value="RNA_pol_sigma_54_DNA-bd"/>
</dbReference>
<keyword evidence="3" id="KW-0808">Transferase</keyword>
<evidence type="ECO:0000256" key="1">
    <source>
        <dbReference type="ARBA" id="ARBA00008798"/>
    </source>
</evidence>
<dbReference type="NCBIfam" id="TIGR02395">
    <property type="entry name" value="rpoN_sigma"/>
    <property type="match status" value="1"/>
</dbReference>
<feature type="domain" description="RNA polymerase sigma factor 54 DNA-binding" evidence="9">
    <location>
        <begin position="299"/>
        <end position="459"/>
    </location>
</feature>
<dbReference type="GO" id="GO:0006352">
    <property type="term" value="P:DNA-templated transcription initiation"/>
    <property type="evidence" value="ECO:0007669"/>
    <property type="project" value="InterPro"/>
</dbReference>
<evidence type="ECO:0000313" key="11">
    <source>
        <dbReference type="EMBL" id="VAX37368.1"/>
    </source>
</evidence>
<organism evidence="11">
    <name type="scientific">hydrothermal vent metagenome</name>
    <dbReference type="NCBI Taxonomy" id="652676"/>
    <lineage>
        <taxon>unclassified sequences</taxon>
        <taxon>metagenomes</taxon>
        <taxon>ecological metagenomes</taxon>
    </lineage>
</organism>
<dbReference type="Pfam" id="PF00309">
    <property type="entry name" value="Sigma54_AID"/>
    <property type="match status" value="1"/>
</dbReference>
<comment type="similarity">
    <text evidence="1">Belongs to the sigma-54 factor family.</text>
</comment>
<keyword evidence="4" id="KW-0548">Nucleotidyltransferase</keyword>
<dbReference type="PANTHER" id="PTHR32248:SF4">
    <property type="entry name" value="RNA POLYMERASE SIGMA-54 FACTOR"/>
    <property type="match status" value="1"/>
</dbReference>
<evidence type="ECO:0000256" key="5">
    <source>
        <dbReference type="ARBA" id="ARBA00023015"/>
    </source>
</evidence>
<keyword evidence="5" id="KW-0805">Transcription regulation</keyword>
<evidence type="ECO:0000256" key="4">
    <source>
        <dbReference type="ARBA" id="ARBA00022695"/>
    </source>
</evidence>
<dbReference type="AlphaFoldDB" id="A0A3B1DMT0"/>
<keyword evidence="2" id="KW-0240">DNA-directed RNA polymerase</keyword>
<dbReference type="PROSITE" id="PS00718">
    <property type="entry name" value="SIGMA54_2"/>
    <property type="match status" value="1"/>
</dbReference>
<keyword evidence="8" id="KW-0804">Transcription</keyword>
<feature type="domain" description="RNA polymerase sigma factor 54 core-binding" evidence="10">
    <location>
        <begin position="96"/>
        <end position="284"/>
    </location>
</feature>
<dbReference type="GO" id="GO:0003677">
    <property type="term" value="F:DNA binding"/>
    <property type="evidence" value="ECO:0007669"/>
    <property type="project" value="UniProtKB-KW"/>
</dbReference>
<protein>
    <submittedName>
        <fullName evidence="11">RNA polymerase sigma-54 factor RpoN</fullName>
    </submittedName>
</protein>
<dbReference type="EMBL" id="UOGJ01000127">
    <property type="protein sequence ID" value="VAX37368.1"/>
    <property type="molecule type" value="Genomic_DNA"/>
</dbReference>
<evidence type="ECO:0000259" key="9">
    <source>
        <dbReference type="Pfam" id="PF04552"/>
    </source>
</evidence>
<evidence type="ECO:0000256" key="7">
    <source>
        <dbReference type="ARBA" id="ARBA00023125"/>
    </source>
</evidence>
<dbReference type="PANTHER" id="PTHR32248">
    <property type="entry name" value="RNA POLYMERASE SIGMA-54 FACTOR"/>
    <property type="match status" value="1"/>
</dbReference>
<dbReference type="InterPro" id="IPR007046">
    <property type="entry name" value="RNA_pol_sigma_54_core-bd"/>
</dbReference>